<keyword evidence="1 2" id="KW-0732">Signal</keyword>
<dbReference type="InterPro" id="IPR050314">
    <property type="entry name" value="Glycosyl_Hydrlase_18"/>
</dbReference>
<dbReference type="Proteomes" id="UP000078200">
    <property type="component" value="Unassembled WGS sequence"/>
</dbReference>
<dbReference type="PANTHER" id="PTHR11177">
    <property type="entry name" value="CHITINASE"/>
    <property type="match status" value="1"/>
</dbReference>
<reference evidence="4" key="1">
    <citation type="submission" date="2020-05" db="UniProtKB">
        <authorList>
            <consortium name="EnsemblMetazoa"/>
        </authorList>
    </citation>
    <scope>IDENTIFICATION</scope>
    <source>
        <strain evidence="4">TTRI</strain>
    </source>
</reference>
<keyword evidence="5" id="KW-1185">Reference proteome</keyword>
<dbReference type="InterPro" id="IPR011583">
    <property type="entry name" value="Chitinase_II/V-like_cat"/>
</dbReference>
<sequence length="239" mass="26673">ETSNAVHKISFADESLPIPLLLLGVLLAAAAAKSTDERNARIVCCFSNWAVFRPGVGSCGIGDIPANLCSHIQVLIIDPELDVKQNGFRNFTQLRKKHPQLKLQIAAGPKVVKNTDRDGAYADKDRFLYFVQELRTAFERKGAGWEITMAVPVAKFRLQEGYHVPELCELLDSVHAVTYDLRGNWAGFADVHSPLYACKHDQCAYEKLHVRDGLLLWKEMICPANKLVVGVPDLYFKPL</sequence>
<evidence type="ECO:0000256" key="1">
    <source>
        <dbReference type="ARBA" id="ARBA00022729"/>
    </source>
</evidence>
<organism evidence="4 5">
    <name type="scientific">Glossina austeni</name>
    <name type="common">Savannah tsetse fly</name>
    <dbReference type="NCBI Taxonomy" id="7395"/>
    <lineage>
        <taxon>Eukaryota</taxon>
        <taxon>Metazoa</taxon>
        <taxon>Ecdysozoa</taxon>
        <taxon>Arthropoda</taxon>
        <taxon>Hexapoda</taxon>
        <taxon>Insecta</taxon>
        <taxon>Pterygota</taxon>
        <taxon>Neoptera</taxon>
        <taxon>Endopterygota</taxon>
        <taxon>Diptera</taxon>
        <taxon>Brachycera</taxon>
        <taxon>Muscomorpha</taxon>
        <taxon>Hippoboscoidea</taxon>
        <taxon>Glossinidae</taxon>
        <taxon>Glossina</taxon>
    </lineage>
</organism>
<dbReference type="PANTHER" id="PTHR11177:SF144">
    <property type="entry name" value="CHITINASE 5"/>
    <property type="match status" value="1"/>
</dbReference>
<dbReference type="AlphaFoldDB" id="A0A1A9UDM9"/>
<proteinExistence type="predicted"/>
<evidence type="ECO:0000256" key="2">
    <source>
        <dbReference type="SAM" id="SignalP"/>
    </source>
</evidence>
<dbReference type="VEuPathDB" id="VectorBase:GAUT001013"/>
<evidence type="ECO:0000259" key="3">
    <source>
        <dbReference type="PROSITE" id="PS51910"/>
    </source>
</evidence>
<feature type="signal peptide" evidence="2">
    <location>
        <begin position="1"/>
        <end position="32"/>
    </location>
</feature>
<dbReference type="Gene3D" id="3.20.20.80">
    <property type="entry name" value="Glycosidases"/>
    <property type="match status" value="2"/>
</dbReference>
<dbReference type="STRING" id="7395.A0A1A9UDM9"/>
<dbReference type="Pfam" id="PF00704">
    <property type="entry name" value="Glyco_hydro_18"/>
    <property type="match status" value="1"/>
</dbReference>
<dbReference type="GO" id="GO:0004568">
    <property type="term" value="F:chitinase activity"/>
    <property type="evidence" value="ECO:0007669"/>
    <property type="project" value="TreeGrafter"/>
</dbReference>
<dbReference type="InterPro" id="IPR001223">
    <property type="entry name" value="Glyco_hydro18_cat"/>
</dbReference>
<dbReference type="EnsemblMetazoa" id="GAUT001013-RA">
    <property type="protein sequence ID" value="GAUT001013-PA"/>
    <property type="gene ID" value="GAUT001013"/>
</dbReference>
<feature type="chain" id="PRO_5008398422" description="GH18 domain-containing protein" evidence="2">
    <location>
        <begin position="33"/>
        <end position="239"/>
    </location>
</feature>
<dbReference type="SUPFAM" id="SSF51445">
    <property type="entry name" value="(Trans)glycosidases"/>
    <property type="match status" value="1"/>
</dbReference>
<dbReference type="InterPro" id="IPR017853">
    <property type="entry name" value="GH"/>
</dbReference>
<dbReference type="GO" id="GO:0006032">
    <property type="term" value="P:chitin catabolic process"/>
    <property type="evidence" value="ECO:0007669"/>
    <property type="project" value="TreeGrafter"/>
</dbReference>
<evidence type="ECO:0000313" key="4">
    <source>
        <dbReference type="EnsemblMetazoa" id="GAUT001013-PA"/>
    </source>
</evidence>
<accession>A0A1A9UDM9</accession>
<dbReference type="GO" id="GO:0005975">
    <property type="term" value="P:carbohydrate metabolic process"/>
    <property type="evidence" value="ECO:0007669"/>
    <property type="project" value="InterPro"/>
</dbReference>
<dbReference type="SMART" id="SM00636">
    <property type="entry name" value="Glyco_18"/>
    <property type="match status" value="1"/>
</dbReference>
<dbReference type="PROSITE" id="PS51910">
    <property type="entry name" value="GH18_2"/>
    <property type="match status" value="1"/>
</dbReference>
<dbReference type="GO" id="GO:0005576">
    <property type="term" value="C:extracellular region"/>
    <property type="evidence" value="ECO:0007669"/>
    <property type="project" value="TreeGrafter"/>
</dbReference>
<dbReference type="GO" id="GO:0008061">
    <property type="term" value="F:chitin binding"/>
    <property type="evidence" value="ECO:0007669"/>
    <property type="project" value="InterPro"/>
</dbReference>
<protein>
    <recommendedName>
        <fullName evidence="3">GH18 domain-containing protein</fullName>
    </recommendedName>
</protein>
<name>A0A1A9UDM9_GLOAU</name>
<feature type="domain" description="GH18" evidence="3">
    <location>
        <begin position="1"/>
        <end position="239"/>
    </location>
</feature>
<evidence type="ECO:0000313" key="5">
    <source>
        <dbReference type="Proteomes" id="UP000078200"/>
    </source>
</evidence>